<dbReference type="Proteomes" id="UP001385951">
    <property type="component" value="Unassembled WGS sequence"/>
</dbReference>
<comment type="caution">
    <text evidence="2">The sequence shown here is derived from an EMBL/GenBank/DDBJ whole genome shotgun (WGS) entry which is preliminary data.</text>
</comment>
<evidence type="ECO:0000313" key="3">
    <source>
        <dbReference type="Proteomes" id="UP001385951"/>
    </source>
</evidence>
<keyword evidence="3" id="KW-1185">Reference proteome</keyword>
<evidence type="ECO:0000256" key="1">
    <source>
        <dbReference type="SAM" id="SignalP"/>
    </source>
</evidence>
<sequence length="62" mass="6414">MTLRAALKLLTLYALSAQVFSAPLPLPVFADNPGFLKDSLGSGSPNLALTDDLHVIGGSFNG</sequence>
<organism evidence="2 3">
    <name type="scientific">Cerrena zonata</name>
    <dbReference type="NCBI Taxonomy" id="2478898"/>
    <lineage>
        <taxon>Eukaryota</taxon>
        <taxon>Fungi</taxon>
        <taxon>Dikarya</taxon>
        <taxon>Basidiomycota</taxon>
        <taxon>Agaricomycotina</taxon>
        <taxon>Agaricomycetes</taxon>
        <taxon>Polyporales</taxon>
        <taxon>Cerrenaceae</taxon>
        <taxon>Cerrena</taxon>
    </lineage>
</organism>
<proteinExistence type="predicted"/>
<name>A0AAW0FJ96_9APHY</name>
<gene>
    <name evidence="2" type="ORF">QCA50_016126</name>
</gene>
<feature type="chain" id="PRO_5044001720" evidence="1">
    <location>
        <begin position="22"/>
        <end position="62"/>
    </location>
</feature>
<protein>
    <submittedName>
        <fullName evidence="2">Uncharacterized protein</fullName>
    </submittedName>
</protein>
<accession>A0AAW0FJ96</accession>
<reference evidence="2 3" key="1">
    <citation type="submission" date="2022-09" db="EMBL/GenBank/DDBJ databases">
        <authorList>
            <person name="Palmer J.M."/>
        </authorList>
    </citation>
    <scope>NUCLEOTIDE SEQUENCE [LARGE SCALE GENOMIC DNA]</scope>
    <source>
        <strain evidence="2 3">DSM 7382</strain>
    </source>
</reference>
<evidence type="ECO:0000313" key="2">
    <source>
        <dbReference type="EMBL" id="KAK7680816.1"/>
    </source>
</evidence>
<dbReference type="EMBL" id="JASBNA010000046">
    <property type="protein sequence ID" value="KAK7680816.1"/>
    <property type="molecule type" value="Genomic_DNA"/>
</dbReference>
<keyword evidence="1" id="KW-0732">Signal</keyword>
<feature type="signal peptide" evidence="1">
    <location>
        <begin position="1"/>
        <end position="21"/>
    </location>
</feature>
<dbReference type="AlphaFoldDB" id="A0AAW0FJ96"/>